<dbReference type="Pfam" id="PF07087">
    <property type="entry name" value="DUF1353"/>
    <property type="match status" value="1"/>
</dbReference>
<dbReference type="EMBL" id="MT141865">
    <property type="protein sequence ID" value="QJA71338.1"/>
    <property type="molecule type" value="Genomic_DNA"/>
</dbReference>
<gene>
    <name evidence="1" type="ORF">MM415A03257_0005</name>
</gene>
<dbReference type="AlphaFoldDB" id="A0A6M3JPZ8"/>
<evidence type="ECO:0000313" key="1">
    <source>
        <dbReference type="EMBL" id="QJA71338.1"/>
    </source>
</evidence>
<proteinExistence type="predicted"/>
<evidence type="ECO:0008006" key="2">
    <source>
        <dbReference type="Google" id="ProtNLM"/>
    </source>
</evidence>
<protein>
    <recommendedName>
        <fullName evidence="2">DUF1353 domain-containing protein</fullName>
    </recommendedName>
</protein>
<reference evidence="1" key="1">
    <citation type="submission" date="2020-03" db="EMBL/GenBank/DDBJ databases">
        <title>The deep terrestrial virosphere.</title>
        <authorList>
            <person name="Holmfeldt K."/>
            <person name="Nilsson E."/>
            <person name="Simone D."/>
            <person name="Lopez-Fernandez M."/>
            <person name="Wu X."/>
            <person name="de Brujin I."/>
            <person name="Lundin D."/>
            <person name="Andersson A."/>
            <person name="Bertilsson S."/>
            <person name="Dopson M."/>
        </authorList>
    </citation>
    <scope>NUCLEOTIDE SEQUENCE</scope>
    <source>
        <strain evidence="1">MM415A03257</strain>
    </source>
</reference>
<name>A0A6M3JPZ8_9ZZZZ</name>
<organism evidence="1">
    <name type="scientific">viral metagenome</name>
    <dbReference type="NCBI Taxonomy" id="1070528"/>
    <lineage>
        <taxon>unclassified sequences</taxon>
        <taxon>metagenomes</taxon>
        <taxon>organismal metagenomes</taxon>
    </lineage>
</organism>
<dbReference type="InterPro" id="IPR010767">
    <property type="entry name" value="Phage_CGC-2007_Cje0229"/>
</dbReference>
<sequence>MARFLTPLDMRDVGDGKHFIVLAPLIYILRPKWVIKYVLPAVVVPKGFCTDLASIPRVLGFALPAVGKYDYAAVVHDYLYRTDSVPLMRKSSDANGIMMGAMEDSPKSPSWITRKIIRAGLAIGGPHAFHDHPVIWRPKGLPEIPVEEITCKSSQ</sequence>
<accession>A0A6M3JPZ8</accession>